<dbReference type="InterPro" id="IPR001737">
    <property type="entry name" value="KsgA/Erm"/>
</dbReference>
<dbReference type="OrthoDB" id="74991at2759"/>
<proteinExistence type="inferred from homology"/>
<evidence type="ECO:0000313" key="13">
    <source>
        <dbReference type="Proteomes" id="UP001138500"/>
    </source>
</evidence>
<feature type="binding site" evidence="9">
    <location>
        <position position="47"/>
    </location>
    <ligand>
        <name>S-adenosyl-L-methionine</name>
        <dbReference type="ChEBI" id="CHEBI:59789"/>
    </ligand>
</feature>
<comment type="caution">
    <text evidence="12">The sequence shown here is derived from an EMBL/GenBank/DDBJ whole genome shotgun (WGS) entry which is preliminary data.</text>
</comment>
<dbReference type="PANTHER" id="PTHR11727:SF7">
    <property type="entry name" value="DIMETHYLADENOSINE TRANSFERASE-RELATED"/>
    <property type="match status" value="1"/>
</dbReference>
<dbReference type="Pfam" id="PF00398">
    <property type="entry name" value="RrnaAD"/>
    <property type="match status" value="1"/>
</dbReference>
<dbReference type="AlphaFoldDB" id="A0A9W7VYG5"/>
<feature type="non-terminal residue" evidence="12">
    <location>
        <position position="1"/>
    </location>
</feature>
<evidence type="ECO:0000256" key="2">
    <source>
        <dbReference type="ARBA" id="ARBA00022552"/>
    </source>
</evidence>
<keyword evidence="6 9" id="KW-0694">RNA-binding</keyword>
<dbReference type="PROSITE" id="PS51689">
    <property type="entry name" value="SAM_RNA_A_N6_MT"/>
    <property type="match status" value="1"/>
</dbReference>
<dbReference type="Gene3D" id="1.10.8.480">
    <property type="match status" value="1"/>
</dbReference>
<dbReference type="Proteomes" id="UP001138500">
    <property type="component" value="Unassembled WGS sequence"/>
</dbReference>
<dbReference type="SMART" id="SM00650">
    <property type="entry name" value="rADc"/>
    <property type="match status" value="1"/>
</dbReference>
<keyword evidence="13" id="KW-1185">Reference proteome</keyword>
<evidence type="ECO:0000259" key="11">
    <source>
        <dbReference type="SMART" id="SM00650"/>
    </source>
</evidence>
<dbReference type="FunFam" id="3.40.50.150:FF:000007">
    <property type="entry name" value="rRNA adenine N(6)-methyltransferase"/>
    <property type="match status" value="1"/>
</dbReference>
<keyword evidence="4 9" id="KW-0808">Transferase</keyword>
<protein>
    <recommendedName>
        <fullName evidence="10">rRNA adenine N(6)-methyltransferase</fullName>
        <ecNumber evidence="10">2.1.1.-</ecNumber>
    </recommendedName>
</protein>
<evidence type="ECO:0000256" key="5">
    <source>
        <dbReference type="ARBA" id="ARBA00022691"/>
    </source>
</evidence>
<evidence type="ECO:0000256" key="4">
    <source>
        <dbReference type="ARBA" id="ARBA00022679"/>
    </source>
</evidence>
<comment type="similarity">
    <text evidence="8 9 10">Belongs to the class I-like SAM-binding methyltransferase superfamily. rRNA adenine N(6)-methyltransferase family.</text>
</comment>
<evidence type="ECO:0000256" key="7">
    <source>
        <dbReference type="ARBA" id="ARBA00049478"/>
    </source>
</evidence>
<dbReference type="GO" id="GO:0052909">
    <property type="term" value="F:18S rRNA (adenine(1779)-N(6)/adenine(1780)-N(6))-dimethyltransferase activity"/>
    <property type="evidence" value="ECO:0007669"/>
    <property type="project" value="UniProtKB-EC"/>
</dbReference>
<name>A0A9W7VYG5_9PEZI</name>
<dbReference type="GO" id="GO:0003723">
    <property type="term" value="F:RNA binding"/>
    <property type="evidence" value="ECO:0007669"/>
    <property type="project" value="UniProtKB-UniRule"/>
</dbReference>
<feature type="binding site" evidence="9">
    <location>
        <position position="93"/>
    </location>
    <ligand>
        <name>S-adenosyl-L-methionine</name>
        <dbReference type="ChEBI" id="CHEBI:59789"/>
    </ligand>
</feature>
<dbReference type="Gene3D" id="3.40.50.150">
    <property type="entry name" value="Vaccinia Virus protein VP39"/>
    <property type="match status" value="1"/>
</dbReference>
<evidence type="ECO:0000256" key="9">
    <source>
        <dbReference type="PROSITE-ProRule" id="PRU01026"/>
    </source>
</evidence>
<sequence>RAHVAPCGITKSDPYAGAAARKQKSAAKSAAANNIFKMNTDVGQHILKNPGVAQAIVDKADLKQSDIVLEVGPGTGNLTTRILEKAKKVIAVEYDPRMAAEVTKRFQGTPAGKRLELVLGDVIKMEKLPYFDVCISNTPYQISSPLTFKLLATSPSPRSCVLMFQREFAMRLFAKPGDKLYSRLSVNCQMWAKVDHVMKVGKNNFNPPPQVESNVVRISPKNPRPQISYEEWDGLLRVVFVRKNRVLRSAFLGTNSVMDMLESNYRTFCAQNEIPLDDGPVDNATEDMDVDGVAENDEIDIGMDVDEDEDLPDFFKEEADRKAKKVADNPNRKKKGKIAELVRTKVKKVLEVDTGLADRRARLCDEGDFLTLLYAFNQEGIHFS</sequence>
<organism evidence="12 13">
    <name type="scientific">Teratosphaeria destructans</name>
    <dbReference type="NCBI Taxonomy" id="418781"/>
    <lineage>
        <taxon>Eukaryota</taxon>
        <taxon>Fungi</taxon>
        <taxon>Dikarya</taxon>
        <taxon>Ascomycota</taxon>
        <taxon>Pezizomycotina</taxon>
        <taxon>Dothideomycetes</taxon>
        <taxon>Dothideomycetidae</taxon>
        <taxon>Mycosphaerellales</taxon>
        <taxon>Teratosphaeriaceae</taxon>
        <taxon>Teratosphaeria</taxon>
    </lineage>
</organism>
<dbReference type="PANTHER" id="PTHR11727">
    <property type="entry name" value="DIMETHYLADENOSINE TRANSFERASE"/>
    <property type="match status" value="1"/>
</dbReference>
<dbReference type="EMBL" id="RIBY02002434">
    <property type="protein sequence ID" value="KAH9814244.1"/>
    <property type="molecule type" value="Genomic_DNA"/>
</dbReference>
<evidence type="ECO:0000313" key="12">
    <source>
        <dbReference type="EMBL" id="KAH9814244.1"/>
    </source>
</evidence>
<dbReference type="InterPro" id="IPR020598">
    <property type="entry name" value="rRNA_Ade_methylase_Trfase_N"/>
</dbReference>
<feature type="binding site" evidence="9">
    <location>
        <position position="121"/>
    </location>
    <ligand>
        <name>S-adenosyl-L-methionine</name>
        <dbReference type="ChEBI" id="CHEBI:59789"/>
    </ligand>
</feature>
<dbReference type="InterPro" id="IPR020596">
    <property type="entry name" value="rRNA_Ade_Mease_Trfase_CS"/>
</dbReference>
<comment type="catalytic activity">
    <reaction evidence="7">
        <text>adenosine(1779)/adenosine(1780) in 18S rRNA + 4 S-adenosyl-L-methionine = N(6)-dimethyladenosine(1779)/N(6)-dimethyladenosine(1780) in 18S rRNA + 4 S-adenosyl-L-homocysteine + 4 H(+)</text>
        <dbReference type="Rhea" id="RHEA:42780"/>
        <dbReference type="Rhea" id="RHEA-COMP:10234"/>
        <dbReference type="Rhea" id="RHEA-COMP:10236"/>
        <dbReference type="ChEBI" id="CHEBI:15378"/>
        <dbReference type="ChEBI" id="CHEBI:57856"/>
        <dbReference type="ChEBI" id="CHEBI:59789"/>
        <dbReference type="ChEBI" id="CHEBI:74411"/>
        <dbReference type="ChEBI" id="CHEBI:74493"/>
        <dbReference type="EC" id="2.1.1.183"/>
    </reaction>
</comment>
<dbReference type="PROSITE" id="PS01131">
    <property type="entry name" value="RRNA_A_DIMETH"/>
    <property type="match status" value="1"/>
</dbReference>
<keyword evidence="2 10" id="KW-0698">rRNA processing</keyword>
<gene>
    <name evidence="12" type="ORF">Tdes44962_MAKER05681</name>
</gene>
<dbReference type="GO" id="GO:0005730">
    <property type="term" value="C:nucleolus"/>
    <property type="evidence" value="ECO:0007669"/>
    <property type="project" value="TreeGrafter"/>
</dbReference>
<evidence type="ECO:0000256" key="3">
    <source>
        <dbReference type="ARBA" id="ARBA00022603"/>
    </source>
</evidence>
<dbReference type="CDD" id="cd02440">
    <property type="entry name" value="AdoMet_MTases"/>
    <property type="match status" value="1"/>
</dbReference>
<accession>A0A9W7VYG5</accession>
<evidence type="ECO:0000256" key="8">
    <source>
        <dbReference type="ARBA" id="ARBA00061109"/>
    </source>
</evidence>
<reference evidence="12 13" key="1">
    <citation type="journal article" date="2018" name="IMA Fungus">
        <title>IMA Genome-F 10: Nine draft genome sequences of Claviceps purpurea s.lat., including C. arundinis, C. humidiphila, and C. cf. spartinae, pseudomolecules for the pitch canker pathogen Fusarium circinatum, draft genome of Davidsoniella eucalypti, Grosmannia galeiformis, Quambalaria eucalypti, and Teratosphaeria destructans.</title>
        <authorList>
            <person name="Wingfield B.D."/>
            <person name="Liu M."/>
            <person name="Nguyen H.D."/>
            <person name="Lane F.A."/>
            <person name="Morgan S.W."/>
            <person name="De Vos L."/>
            <person name="Wilken P.M."/>
            <person name="Duong T.A."/>
            <person name="Aylward J."/>
            <person name="Coetzee M.P."/>
            <person name="Dadej K."/>
            <person name="De Beer Z.W."/>
            <person name="Findlay W."/>
            <person name="Havenga M."/>
            <person name="Kolarik M."/>
            <person name="Menzies J.G."/>
            <person name="Naidoo K."/>
            <person name="Pochopski O."/>
            <person name="Shoukouhi P."/>
            <person name="Santana Q.C."/>
            <person name="Seifert K.A."/>
            <person name="Soal N."/>
            <person name="Steenkamp E.T."/>
            <person name="Tatham C.T."/>
            <person name="van der Nest M.A."/>
            <person name="Wingfield M.J."/>
        </authorList>
    </citation>
    <scope>NUCLEOTIDE SEQUENCE [LARGE SCALE GENOMIC DNA]</scope>
    <source>
        <strain evidence="12">CMW44962</strain>
    </source>
</reference>
<comment type="function">
    <text evidence="1">Specifically dimethylates two adjacent adenosines in the loop of a conserved hairpin near the 3'-end of 18S rRNA in the 40S particle.</text>
</comment>
<keyword evidence="5 9" id="KW-0949">S-adenosyl-L-methionine</keyword>
<feature type="binding site" evidence="9">
    <location>
        <position position="45"/>
    </location>
    <ligand>
        <name>S-adenosyl-L-methionine</name>
        <dbReference type="ChEBI" id="CHEBI:59789"/>
    </ligand>
</feature>
<evidence type="ECO:0000256" key="10">
    <source>
        <dbReference type="RuleBase" id="RU362106"/>
    </source>
</evidence>
<evidence type="ECO:0000256" key="1">
    <source>
        <dbReference type="ARBA" id="ARBA00002977"/>
    </source>
</evidence>
<dbReference type="SUPFAM" id="SSF53335">
    <property type="entry name" value="S-adenosyl-L-methionine-dependent methyltransferases"/>
    <property type="match status" value="1"/>
</dbReference>
<dbReference type="InterPro" id="IPR029063">
    <property type="entry name" value="SAM-dependent_MTases_sf"/>
</dbReference>
<feature type="binding site" evidence="9">
    <location>
        <position position="137"/>
    </location>
    <ligand>
        <name>S-adenosyl-L-methionine</name>
        <dbReference type="ChEBI" id="CHEBI:59789"/>
    </ligand>
</feature>
<dbReference type="InterPro" id="IPR011530">
    <property type="entry name" value="rRNA_adenine_dimethylase"/>
</dbReference>
<dbReference type="EC" id="2.1.1.-" evidence="10"/>
<keyword evidence="3 9" id="KW-0489">Methyltransferase</keyword>
<reference evidence="12 13" key="2">
    <citation type="journal article" date="2021" name="Curr. Genet.">
        <title>Genetic response to nitrogen starvation in the aggressive Eucalyptus foliar pathogen Teratosphaeria destructans.</title>
        <authorList>
            <person name="Havenga M."/>
            <person name="Wingfield B.D."/>
            <person name="Wingfield M.J."/>
            <person name="Dreyer L.L."/>
            <person name="Roets F."/>
            <person name="Aylward J."/>
        </authorList>
    </citation>
    <scope>NUCLEOTIDE SEQUENCE [LARGE SCALE GENOMIC DNA]</scope>
    <source>
        <strain evidence="12">CMW44962</strain>
    </source>
</reference>
<evidence type="ECO:0000256" key="6">
    <source>
        <dbReference type="ARBA" id="ARBA00022884"/>
    </source>
</evidence>
<feature type="domain" description="Ribosomal RNA adenine methylase transferase N-terminal" evidence="11">
    <location>
        <begin position="52"/>
        <end position="222"/>
    </location>
</feature>
<dbReference type="NCBIfam" id="TIGR00755">
    <property type="entry name" value="ksgA"/>
    <property type="match status" value="1"/>
</dbReference>
<feature type="binding site" evidence="9">
    <location>
        <position position="72"/>
    </location>
    <ligand>
        <name>S-adenosyl-L-methionine</name>
        <dbReference type="ChEBI" id="CHEBI:59789"/>
    </ligand>
</feature>